<keyword evidence="4" id="KW-0378">Hydrolase</keyword>
<sequence length="497" mass="56104">MAKLEGIVLLNSSTAALQIIDTKTGNKIENVNREFSESDINTSTFSVEIMRRILDQVQRFRQLLRDYGVRDIRLFGSEALSQVKNAVYFADQIESITGLSINWLNGNQESYYRQLAVRHAQGIQHTALIEKNAFVLGMSSGRIDLGYFEKNRFEFSQHSSVGPVKLAQSINAMSVEVAQEKSLAGEFISSKLADFWHMLPPFKHTETLILLGADSAQNIFLPENHHWIVVSKDQLQNVIDDLATMNDQAIIEKYAVNLNDVPFALIEMLLLMNVMVAVGVNTLQISDLTVLDGLSVTDNHAEDDIITAARGIADRYMVEEKHREIVLVYARQLFDRLKKIHHLNKRDRLLLGVAALVHDVGGFINSQKHYQYSEEILEGIDFHGLSTSEQRMIAAIARYHSAETPDNALRTVQDFSPQQRLRIAKLASLLRLADALDDSRLQKISKLAVSISDDNITIIGQTIADLQLEIYVFAQKAKFFETVFGLPIVLKRQRRRG</sequence>
<dbReference type="OMA" id="FWHMLPP"/>
<dbReference type="InterPro" id="IPR003607">
    <property type="entry name" value="HD/PDEase_dom"/>
</dbReference>
<dbReference type="Pfam" id="PF21447">
    <property type="entry name" value="Ppx-GppA_III"/>
    <property type="match status" value="1"/>
</dbReference>
<evidence type="ECO:0000313" key="7">
    <source>
        <dbReference type="Proteomes" id="UP000752647"/>
    </source>
</evidence>
<dbReference type="PANTHER" id="PTHR30005">
    <property type="entry name" value="EXOPOLYPHOSPHATASE"/>
    <property type="match status" value="1"/>
</dbReference>
<dbReference type="Proteomes" id="UP000752647">
    <property type="component" value="Unassembled WGS sequence"/>
</dbReference>
<reference evidence="4 6" key="1">
    <citation type="submission" date="2015-12" db="EMBL/GenBank/DDBJ databases">
        <authorList>
            <person name="Andreevskaya M."/>
        </authorList>
    </citation>
    <scope>NUCLEOTIDE SEQUENCE [LARGE SCALE GENOMIC DNA]</scope>
    <source>
        <strain evidence="4 6">C122c</strain>
    </source>
</reference>
<dbReference type="GeneID" id="34300445"/>
<evidence type="ECO:0000313" key="6">
    <source>
        <dbReference type="Proteomes" id="UP000199271"/>
    </source>
</evidence>
<dbReference type="Gene3D" id="3.30.420.150">
    <property type="entry name" value="Exopolyphosphatase. Domain 2"/>
    <property type="match status" value="1"/>
</dbReference>
<dbReference type="SUPFAM" id="SSF109604">
    <property type="entry name" value="HD-domain/PDEase-like"/>
    <property type="match status" value="1"/>
</dbReference>
<reference evidence="5" key="2">
    <citation type="submission" date="2021-05" db="EMBL/GenBank/DDBJ databases">
        <title>Pangenome of Leuconostoc gelidum warrants species status for Leuconostoc gelidum subsp. gasicomitatum.</title>
        <authorList>
            <person name="Johansson P."/>
            <person name="Sade E."/>
            <person name="Hultman J."/>
            <person name="Auvinen P."/>
            <person name="Bjorkroth J."/>
        </authorList>
    </citation>
    <scope>NUCLEOTIDE SEQUENCE</scope>
    <source>
        <strain evidence="5">A.21.4</strain>
    </source>
</reference>
<evidence type="ECO:0000259" key="2">
    <source>
        <dbReference type="Pfam" id="PF02541"/>
    </source>
</evidence>
<feature type="domain" description="Ppx/GppA phosphatase C-terminal" evidence="3">
    <location>
        <begin position="309"/>
        <end position="454"/>
    </location>
</feature>
<dbReference type="Pfam" id="PF02541">
    <property type="entry name" value="Ppx-GppA"/>
    <property type="match status" value="1"/>
</dbReference>
<dbReference type="PANTHER" id="PTHR30005:SF0">
    <property type="entry name" value="RETROGRADE REGULATION PROTEIN 2"/>
    <property type="match status" value="1"/>
</dbReference>
<dbReference type="EMBL" id="FBSY01000019">
    <property type="protein sequence ID" value="CUW18815.1"/>
    <property type="molecule type" value="Genomic_DNA"/>
</dbReference>
<dbReference type="CDD" id="cd00077">
    <property type="entry name" value="HDc"/>
    <property type="match status" value="1"/>
</dbReference>
<dbReference type="Proteomes" id="UP000199271">
    <property type="component" value="Unassembled WGS sequence"/>
</dbReference>
<dbReference type="EC" id="3.6.1.11" evidence="4"/>
<dbReference type="Gene3D" id="1.10.3210.10">
    <property type="entry name" value="Hypothetical protein af1432"/>
    <property type="match status" value="1"/>
</dbReference>
<dbReference type="GO" id="GO:0004309">
    <property type="term" value="F:exopolyphosphatase activity"/>
    <property type="evidence" value="ECO:0007669"/>
    <property type="project" value="UniProtKB-EC"/>
</dbReference>
<dbReference type="EMBL" id="JAHBFI010000003">
    <property type="protein sequence ID" value="MBZ5961871.1"/>
    <property type="molecule type" value="Genomic_DNA"/>
</dbReference>
<accession>A0A9Q3SUC7</accession>
<comment type="similarity">
    <text evidence="1">Belongs to the GppA/Ppx family.</text>
</comment>
<gene>
    <name evidence="4" type="ORF">C122C_0193</name>
    <name evidence="5" type="ORF">KIJ12_01655</name>
</gene>
<comment type="caution">
    <text evidence="5">The sequence shown here is derived from an EMBL/GenBank/DDBJ whole genome shotgun (WGS) entry which is preliminary data.</text>
</comment>
<evidence type="ECO:0000259" key="3">
    <source>
        <dbReference type="Pfam" id="PF21447"/>
    </source>
</evidence>
<name>A0A9Q3SUC7_9LACO</name>
<dbReference type="InterPro" id="IPR003695">
    <property type="entry name" value="Ppx_GppA_N"/>
</dbReference>
<protein>
    <submittedName>
        <fullName evidence="4">Exopolyphosphatase</fullName>
        <ecNumber evidence="4">3.6.1.11</ecNumber>
    </submittedName>
    <submittedName>
        <fullName evidence="5">HD domain-containing protein</fullName>
    </submittedName>
</protein>
<dbReference type="InterPro" id="IPR043129">
    <property type="entry name" value="ATPase_NBD"/>
</dbReference>
<organism evidence="5 7">
    <name type="scientific">Leuconostoc gasicomitatum</name>
    <dbReference type="NCBI Taxonomy" id="115778"/>
    <lineage>
        <taxon>Bacteria</taxon>
        <taxon>Bacillati</taxon>
        <taxon>Bacillota</taxon>
        <taxon>Bacilli</taxon>
        <taxon>Lactobacillales</taxon>
        <taxon>Lactobacillaceae</taxon>
        <taxon>Leuconostoc</taxon>
        <taxon>Leuconostoc gelidum group</taxon>
    </lineage>
</organism>
<evidence type="ECO:0000313" key="5">
    <source>
        <dbReference type="EMBL" id="MBZ5961871.1"/>
    </source>
</evidence>
<keyword evidence="6" id="KW-1185">Reference proteome</keyword>
<feature type="domain" description="Ppx/GppA phosphatase N-terminal" evidence="2">
    <location>
        <begin position="36"/>
        <end position="294"/>
    </location>
</feature>
<dbReference type="AlphaFoldDB" id="A0A9Q3SUC7"/>
<dbReference type="Gene3D" id="3.30.420.40">
    <property type="match status" value="1"/>
</dbReference>
<dbReference type="InterPro" id="IPR050273">
    <property type="entry name" value="GppA/Ppx_hydrolase"/>
</dbReference>
<evidence type="ECO:0000313" key="4">
    <source>
        <dbReference type="EMBL" id="CUW18815.1"/>
    </source>
</evidence>
<dbReference type="RefSeq" id="WP_010382093.1">
    <property type="nucleotide sequence ID" value="NZ_BPKT01000011.1"/>
</dbReference>
<dbReference type="InterPro" id="IPR048950">
    <property type="entry name" value="Ppx_GppA_C"/>
</dbReference>
<proteinExistence type="inferred from homology"/>
<evidence type="ECO:0000256" key="1">
    <source>
        <dbReference type="ARBA" id="ARBA00007125"/>
    </source>
</evidence>
<dbReference type="SUPFAM" id="SSF53067">
    <property type="entry name" value="Actin-like ATPase domain"/>
    <property type="match status" value="1"/>
</dbReference>